<dbReference type="PANTHER" id="PTHR11521:SF1">
    <property type="entry name" value="TROPONIN T, SKELETAL MUSCLE"/>
    <property type="match status" value="1"/>
</dbReference>
<feature type="compositionally biased region" description="Basic and acidic residues" evidence="2">
    <location>
        <begin position="137"/>
        <end position="156"/>
    </location>
</feature>
<feature type="region of interest" description="Disordered" evidence="2">
    <location>
        <begin position="201"/>
        <end position="240"/>
    </location>
</feature>
<dbReference type="Gene3D" id="1.20.5.350">
    <property type="match status" value="1"/>
</dbReference>
<keyword evidence="3" id="KW-1185">Reference proteome</keyword>
<organism evidence="3 4">
    <name type="scientific">Saccoglossus kowalevskii</name>
    <name type="common">Acorn worm</name>
    <dbReference type="NCBI Taxonomy" id="10224"/>
    <lineage>
        <taxon>Eukaryota</taxon>
        <taxon>Metazoa</taxon>
        <taxon>Hemichordata</taxon>
        <taxon>Enteropneusta</taxon>
        <taxon>Harrimaniidae</taxon>
        <taxon>Saccoglossus</taxon>
    </lineage>
</organism>
<dbReference type="Pfam" id="PF00992">
    <property type="entry name" value="Troponin"/>
    <property type="match status" value="1"/>
</dbReference>
<dbReference type="Proteomes" id="UP000694865">
    <property type="component" value="Unplaced"/>
</dbReference>
<name>A0ABM0MMV2_SACKO</name>
<reference evidence="4" key="1">
    <citation type="submission" date="2025-08" db="UniProtKB">
        <authorList>
            <consortium name="RefSeq"/>
        </authorList>
    </citation>
    <scope>IDENTIFICATION</scope>
    <source>
        <tissue evidence="4">Testes</tissue>
    </source>
</reference>
<dbReference type="SUPFAM" id="SSF90250">
    <property type="entry name" value="Troponin coil-coiled subunits"/>
    <property type="match status" value="1"/>
</dbReference>
<evidence type="ECO:0000256" key="2">
    <source>
        <dbReference type="SAM" id="MobiDB-lite"/>
    </source>
</evidence>
<dbReference type="InterPro" id="IPR038077">
    <property type="entry name" value="Troponin_sf"/>
</dbReference>
<feature type="compositionally biased region" description="Basic and acidic residues" evidence="2">
    <location>
        <begin position="201"/>
        <end position="225"/>
    </location>
</feature>
<feature type="compositionally biased region" description="Basic and acidic residues" evidence="2">
    <location>
        <begin position="116"/>
        <end position="125"/>
    </location>
</feature>
<proteinExistence type="inferred from homology"/>
<dbReference type="PANTHER" id="PTHR11521">
    <property type="entry name" value="TROPONIN T"/>
    <property type="match status" value="1"/>
</dbReference>
<sequence length="398" mass="45189">MADEADERARRREERRRRREAEKAGEAPAEEGDEAPEEAPAEEAPAEEAPAEEPAAEEAPAEEAPAEEAPAEEAPAEETPAEEPPAEEAPAEEEPAEVPAPEPEPVAEPEPTPPPPEEKKQEKKPQPVPEIAPVVRQETDAEREMREMQEKRKQEQDVMLAEAIEQLRKDREALAAELTALRERREKRKIERKERDRLALEREEAKRKKAEEEALRRKEEMEARKTAAQNKRRAREQTRQMQFQGIGQHLGGSDIKGAIQKAKASTKSAVEKEEEKQKVMAERIPNLMIGAMTSPERLREYANDFKGKLSECLGAIYDMTQKQKRQKYDIHELTERFKDMQKNPKKDVAKLMASTDKKSKFTEELQAEPVHKERPVIRGGNVKGTLDKIMTAGGEEEE</sequence>
<feature type="region of interest" description="Disordered" evidence="2">
    <location>
        <begin position="1"/>
        <end position="157"/>
    </location>
</feature>
<evidence type="ECO:0000313" key="4">
    <source>
        <dbReference type="RefSeq" id="XP_006821343.1"/>
    </source>
</evidence>
<dbReference type="InterPro" id="IPR027707">
    <property type="entry name" value="TNNT"/>
</dbReference>
<feature type="compositionally biased region" description="Basic and acidic residues" evidence="2">
    <location>
        <begin position="352"/>
        <end position="376"/>
    </location>
</feature>
<evidence type="ECO:0000256" key="1">
    <source>
        <dbReference type="ARBA" id="ARBA00008330"/>
    </source>
</evidence>
<feature type="compositionally biased region" description="Acidic residues" evidence="2">
    <location>
        <begin position="28"/>
        <end position="96"/>
    </location>
</feature>
<accession>A0ABM0MMV2</accession>
<protein>
    <submittedName>
        <fullName evidence="4">Troponin T, slow skeletal muscle-like isoform X13</fullName>
    </submittedName>
</protein>
<dbReference type="InterPro" id="IPR001978">
    <property type="entry name" value="Troponin"/>
</dbReference>
<feature type="region of interest" description="Disordered" evidence="2">
    <location>
        <begin position="352"/>
        <end position="398"/>
    </location>
</feature>
<dbReference type="GeneID" id="100371934"/>
<gene>
    <name evidence="4" type="primary">LOC100371934</name>
</gene>
<evidence type="ECO:0000313" key="3">
    <source>
        <dbReference type="Proteomes" id="UP000694865"/>
    </source>
</evidence>
<comment type="similarity">
    <text evidence="1">Belongs to the troponin T family.</text>
</comment>
<feature type="compositionally biased region" description="Pro residues" evidence="2">
    <location>
        <begin position="98"/>
        <end position="115"/>
    </location>
</feature>
<dbReference type="RefSeq" id="XP_006821343.1">
    <property type="nucleotide sequence ID" value="XM_006821280.1"/>
</dbReference>